<evidence type="ECO:0000313" key="12">
    <source>
        <dbReference type="Proteomes" id="UP000069940"/>
    </source>
</evidence>
<evidence type="ECO:0000313" key="11">
    <source>
        <dbReference type="EnsemblMetazoa" id="AALFPA23_008446.P11400"/>
    </source>
</evidence>
<evidence type="ECO:0000256" key="6">
    <source>
        <dbReference type="ARBA" id="ARBA00022989"/>
    </source>
</evidence>
<evidence type="ECO:0000256" key="3">
    <source>
        <dbReference type="ARBA" id="ARBA00022606"/>
    </source>
</evidence>
<name>A0ABM1YEK0_AEDAL</name>
<reference evidence="11" key="2">
    <citation type="submission" date="2025-05" db="UniProtKB">
        <authorList>
            <consortium name="EnsemblMetazoa"/>
        </authorList>
    </citation>
    <scope>IDENTIFICATION</scope>
    <source>
        <strain evidence="11">Foshan</strain>
    </source>
</reference>
<dbReference type="RefSeq" id="XP_029722553.2">
    <property type="nucleotide sequence ID" value="XM_029866693.2"/>
</dbReference>
<keyword evidence="7 10" id="KW-0472">Membrane</keyword>
<reference evidence="12" key="1">
    <citation type="journal article" date="2015" name="Proc. Natl. Acad. Sci. U.S.A.">
        <title>Genome sequence of the Asian Tiger mosquito, Aedes albopictus, reveals insights into its biology, genetics, and evolution.</title>
        <authorList>
            <person name="Chen X.G."/>
            <person name="Jiang X."/>
            <person name="Gu J."/>
            <person name="Xu M."/>
            <person name="Wu Y."/>
            <person name="Deng Y."/>
            <person name="Zhang C."/>
            <person name="Bonizzoni M."/>
            <person name="Dermauw W."/>
            <person name="Vontas J."/>
            <person name="Armbruster P."/>
            <person name="Huang X."/>
            <person name="Yang Y."/>
            <person name="Zhang H."/>
            <person name="He W."/>
            <person name="Peng H."/>
            <person name="Liu Y."/>
            <person name="Wu K."/>
            <person name="Chen J."/>
            <person name="Lirakis M."/>
            <person name="Topalis P."/>
            <person name="Van Leeuwen T."/>
            <person name="Hall A.B."/>
            <person name="Jiang X."/>
            <person name="Thorpe C."/>
            <person name="Mueller R.L."/>
            <person name="Sun C."/>
            <person name="Waterhouse R.M."/>
            <person name="Yan G."/>
            <person name="Tu Z.J."/>
            <person name="Fang X."/>
            <person name="James A.A."/>
        </authorList>
    </citation>
    <scope>NUCLEOTIDE SEQUENCE [LARGE SCALE GENOMIC DNA]</scope>
    <source>
        <strain evidence="12">Foshan</strain>
    </source>
</reference>
<dbReference type="Proteomes" id="UP000069940">
    <property type="component" value="Unassembled WGS sequence"/>
</dbReference>
<evidence type="ECO:0000256" key="10">
    <source>
        <dbReference type="RuleBase" id="RU351113"/>
    </source>
</evidence>
<dbReference type="InterPro" id="IPR004117">
    <property type="entry name" value="7tm6_olfct_rcpt"/>
</dbReference>
<evidence type="ECO:0000256" key="7">
    <source>
        <dbReference type="ARBA" id="ARBA00023136"/>
    </source>
</evidence>
<dbReference type="GeneID" id="115263405"/>
<keyword evidence="3 10" id="KW-0716">Sensory transduction</keyword>
<evidence type="ECO:0000256" key="8">
    <source>
        <dbReference type="ARBA" id="ARBA00023170"/>
    </source>
</evidence>
<keyword evidence="9 10" id="KW-0807">Transducer</keyword>
<dbReference type="PANTHER" id="PTHR21137:SF35">
    <property type="entry name" value="ODORANT RECEPTOR 19A-RELATED"/>
    <property type="match status" value="1"/>
</dbReference>
<keyword evidence="12" id="KW-1185">Reference proteome</keyword>
<evidence type="ECO:0000256" key="2">
    <source>
        <dbReference type="ARBA" id="ARBA00022475"/>
    </source>
</evidence>
<feature type="transmembrane region" description="Helical" evidence="10">
    <location>
        <begin position="137"/>
        <end position="161"/>
    </location>
</feature>
<keyword evidence="4 10" id="KW-0812">Transmembrane</keyword>
<organism evidence="11 12">
    <name type="scientific">Aedes albopictus</name>
    <name type="common">Asian tiger mosquito</name>
    <name type="synonym">Stegomyia albopicta</name>
    <dbReference type="NCBI Taxonomy" id="7160"/>
    <lineage>
        <taxon>Eukaryota</taxon>
        <taxon>Metazoa</taxon>
        <taxon>Ecdysozoa</taxon>
        <taxon>Arthropoda</taxon>
        <taxon>Hexapoda</taxon>
        <taxon>Insecta</taxon>
        <taxon>Pterygota</taxon>
        <taxon>Neoptera</taxon>
        <taxon>Endopterygota</taxon>
        <taxon>Diptera</taxon>
        <taxon>Nematocera</taxon>
        <taxon>Culicoidea</taxon>
        <taxon>Culicidae</taxon>
        <taxon>Culicinae</taxon>
        <taxon>Aedini</taxon>
        <taxon>Aedes</taxon>
        <taxon>Stegomyia</taxon>
    </lineage>
</organism>
<protein>
    <recommendedName>
        <fullName evidence="10">Odorant receptor</fullName>
    </recommendedName>
</protein>
<feature type="transmembrane region" description="Helical" evidence="10">
    <location>
        <begin position="220"/>
        <end position="245"/>
    </location>
</feature>
<sequence length="350" mass="39232">MCLLGPGVVFIVRNSFDFASAISAAIESMGFINTVLLGTNLLYHRSALESAYGDIRFALQTAKSAANAEVLRNIKFLEKSTSFLFKGYTVFQSVVGTGYALTIPSLTLVHYTKTGQLPPLHGIFEADFFVFDYTTKFWLWVVIIVIGSFGMLCLISVLVIVSSFNWSLVHYLIGLFKMVHSRLSCLDDLTDQQSRQKELNEIVLLQELVYRCARTAENALNIFLLTQFGTCVVAICLTMMTLTLASNDRDLLIKMVLMLAYILFNIFVYSMLGQELISTSTSVADAAYGTRWYDWSLSEQRNVLFVVSRSQKMAALTTGKFFVVNRATFAATLQAAYSNFTILRQMLDSR</sequence>
<keyword evidence="8 10" id="KW-0675">Receptor</keyword>
<evidence type="ECO:0000256" key="5">
    <source>
        <dbReference type="ARBA" id="ARBA00022725"/>
    </source>
</evidence>
<keyword evidence="5 10" id="KW-0552">Olfaction</keyword>
<evidence type="ECO:0000256" key="9">
    <source>
        <dbReference type="ARBA" id="ARBA00023224"/>
    </source>
</evidence>
<dbReference type="Pfam" id="PF02949">
    <property type="entry name" value="7tm_6"/>
    <property type="match status" value="1"/>
</dbReference>
<dbReference type="PANTHER" id="PTHR21137">
    <property type="entry name" value="ODORANT RECEPTOR"/>
    <property type="match status" value="1"/>
</dbReference>
<proteinExistence type="inferred from homology"/>
<comment type="caution">
    <text evidence="10">Lacks conserved residue(s) required for the propagation of feature annotation.</text>
</comment>
<accession>A0ABM1YEK0</accession>
<comment type="subcellular location">
    <subcellularLocation>
        <location evidence="1 10">Cell membrane</location>
        <topology evidence="1 10">Multi-pass membrane protein</topology>
    </subcellularLocation>
</comment>
<keyword evidence="2" id="KW-1003">Cell membrane</keyword>
<feature type="transmembrane region" description="Helical" evidence="10">
    <location>
        <begin position="251"/>
        <end position="272"/>
    </location>
</feature>
<evidence type="ECO:0000256" key="1">
    <source>
        <dbReference type="ARBA" id="ARBA00004651"/>
    </source>
</evidence>
<evidence type="ECO:0000256" key="4">
    <source>
        <dbReference type="ARBA" id="ARBA00022692"/>
    </source>
</evidence>
<comment type="similarity">
    <text evidence="10">Belongs to the insect chemoreceptor superfamily. Heteromeric odorant receptor channel (TC 1.A.69) family.</text>
</comment>
<keyword evidence="6 10" id="KW-1133">Transmembrane helix</keyword>
<dbReference type="EnsemblMetazoa" id="AALFPA23_008446.R11400">
    <property type="protein sequence ID" value="AALFPA23_008446.P11400"/>
    <property type="gene ID" value="AALFPA23_008446"/>
</dbReference>